<accession>A6HLQ6</accession>
<organism evidence="2 3">
    <name type="scientific">Rattus norvegicus</name>
    <name type="common">Rat</name>
    <dbReference type="NCBI Taxonomy" id="10116"/>
    <lineage>
        <taxon>Eukaryota</taxon>
        <taxon>Metazoa</taxon>
        <taxon>Chordata</taxon>
        <taxon>Craniata</taxon>
        <taxon>Vertebrata</taxon>
        <taxon>Euteleostomi</taxon>
        <taxon>Mammalia</taxon>
        <taxon>Eutheria</taxon>
        <taxon>Euarchontoglires</taxon>
        <taxon>Glires</taxon>
        <taxon>Rodentia</taxon>
        <taxon>Myomorpha</taxon>
        <taxon>Muroidea</taxon>
        <taxon>Muridae</taxon>
        <taxon>Murinae</taxon>
        <taxon>Rattus</taxon>
    </lineage>
</organism>
<dbReference type="Proteomes" id="UP000234681">
    <property type="component" value="Chromosome 10"/>
</dbReference>
<reference evidence="2 3" key="1">
    <citation type="submission" date="2005-07" db="EMBL/GenBank/DDBJ databases">
        <authorList>
            <person name="Mural R.J."/>
            <person name="Li P.W."/>
            <person name="Adams M.D."/>
            <person name="Amanatides P.G."/>
            <person name="Baden-Tillson H."/>
            <person name="Barnstead M."/>
            <person name="Chin S.H."/>
            <person name="Dew I."/>
            <person name="Evans C.A."/>
            <person name="Ferriera S."/>
            <person name="Flanigan M."/>
            <person name="Fosler C."/>
            <person name="Glodek A."/>
            <person name="Gu Z."/>
            <person name="Holt R.A."/>
            <person name="Jennings D."/>
            <person name="Kraft C.L."/>
            <person name="Lu F."/>
            <person name="Nguyen T."/>
            <person name="Nusskern D.R."/>
            <person name="Pfannkoch C.M."/>
            <person name="Sitter C."/>
            <person name="Sutton G.G."/>
            <person name="Venter J.C."/>
            <person name="Wang Z."/>
            <person name="Woodage T."/>
            <person name="Zheng X.H."/>
            <person name="Zhong F."/>
        </authorList>
    </citation>
    <scope>NUCLEOTIDE SEQUENCE [LARGE SCALE GENOMIC DNA]</scope>
    <source>
        <strain>BN</strain>
        <strain evidence="3">Sprague-Dawley</strain>
    </source>
</reference>
<sequence>MGFAGSFTEESLQRCDGGDLQQPHCYR</sequence>
<proteinExistence type="predicted"/>
<evidence type="ECO:0000313" key="3">
    <source>
        <dbReference type="Proteomes" id="UP000234681"/>
    </source>
</evidence>
<name>A6HLQ6_RAT</name>
<dbReference type="EMBL" id="CH473948">
    <property type="protein sequence ID" value="EDM06961.1"/>
    <property type="molecule type" value="Genomic_DNA"/>
</dbReference>
<protein>
    <submittedName>
        <fullName evidence="2">RCG34693</fullName>
    </submittedName>
</protein>
<feature type="region of interest" description="Disordered" evidence="1">
    <location>
        <begin position="1"/>
        <end position="27"/>
    </location>
</feature>
<dbReference type="AlphaFoldDB" id="A6HLQ6"/>
<evidence type="ECO:0000256" key="1">
    <source>
        <dbReference type="SAM" id="MobiDB-lite"/>
    </source>
</evidence>
<gene>
    <name evidence="2" type="ORF">rCG_34693</name>
</gene>
<evidence type="ECO:0000313" key="2">
    <source>
        <dbReference type="EMBL" id="EDM06961.1"/>
    </source>
</evidence>